<dbReference type="SUPFAM" id="SSF46785">
    <property type="entry name" value="Winged helix' DNA-binding domain"/>
    <property type="match status" value="1"/>
</dbReference>
<evidence type="ECO:0000313" key="3">
    <source>
        <dbReference type="EMBL" id="GGU01461.1"/>
    </source>
</evidence>
<dbReference type="RefSeq" id="WP_229768251.1">
    <property type="nucleotide sequence ID" value="NZ_AP018553.1"/>
</dbReference>
<dbReference type="Pfam" id="PF01022">
    <property type="entry name" value="HTH_5"/>
    <property type="match status" value="1"/>
</dbReference>
<organism evidence="2 4">
    <name type="scientific">Sulfodiicoccus acidiphilus</name>
    <dbReference type="NCBI Taxonomy" id="1670455"/>
    <lineage>
        <taxon>Archaea</taxon>
        <taxon>Thermoproteota</taxon>
        <taxon>Thermoprotei</taxon>
        <taxon>Sulfolobales</taxon>
        <taxon>Sulfolobaceae</taxon>
        <taxon>Sulfodiicoccus</taxon>
    </lineage>
</organism>
<accession>A0A348B4V0</accession>
<dbReference type="EMBL" id="BMQS01000019">
    <property type="protein sequence ID" value="GGU01461.1"/>
    <property type="molecule type" value="Genomic_DNA"/>
</dbReference>
<dbReference type="GeneID" id="38667091"/>
<dbReference type="InterPro" id="IPR036390">
    <property type="entry name" value="WH_DNA-bd_sf"/>
</dbReference>
<reference evidence="3" key="4">
    <citation type="submission" date="2020-09" db="EMBL/GenBank/DDBJ databases">
        <authorList>
            <person name="Sun Q."/>
            <person name="Ohkuma M."/>
        </authorList>
    </citation>
    <scope>NUCLEOTIDE SEQUENCE</scope>
    <source>
        <strain evidence="3">JCM 31740</strain>
    </source>
</reference>
<dbReference type="EMBL" id="AP018553">
    <property type="protein sequence ID" value="BBD73202.1"/>
    <property type="molecule type" value="Genomic_DNA"/>
</dbReference>
<evidence type="ECO:0000313" key="2">
    <source>
        <dbReference type="EMBL" id="BBD73202.1"/>
    </source>
</evidence>
<name>A0A348B4V0_9CREN</name>
<dbReference type="SUPFAM" id="SSF48452">
    <property type="entry name" value="TPR-like"/>
    <property type="match status" value="1"/>
</dbReference>
<dbReference type="Gene3D" id="1.25.40.10">
    <property type="entry name" value="Tetratricopeptide repeat domain"/>
    <property type="match status" value="1"/>
</dbReference>
<sequence>MGGLTGAKARESEILQVIADEINLTILSILRGEPTFVRRLAQQMGMKESHVSERLRRMEETGLVRGKWVRLAGKNVKVYYPKIDTLEINLTQMGFVVRGREVREEVIIPKGLTEDPVPKVSHFVGRRAELELLRSLSGPVLVWGIPGIGKTTLVAKFIRESGLENRTFWYTCREVDSFQYFVGKFSGFLLRRGHRTLPEYVMAGVNDISTLLDLAVDETMQNEVVAVLDNFDLCRDHVVKLFSNRLMERNGSVFLTSRRPMGGPSNLRELHLQGITENEVREFLNSECRKPIEEVGPYAQKLKGHPLGLRMLCLSGDVRESTSDVRNLEEGKHAGSSSGWSFSRWLATELRRTVTEDQMRILEQLSVFDSPVDHDSLRRLIRVKGFMSSLKELEDMLLVANSGGTYSLPDSLRETVYEYSSHKEELHRKAALYYMKGADPLSRLEAMRHLVKAGEEEEALALVRDVNRIATAGLLENVYELFRGVSEEEVSPEGRVRLKYFKALYSYFTGKVKESIEKFEEVEGLVRLTKDWNTHGQLLFFLCSAYIVINDYDRAEQVCGRGMRTYEGRSGPWFRKLATLMAEIHEEKGKLDEALTLLHRALEEVDDTDIEGRSPLLHQMAMVYYRKGEFDKSKALAEVALDEFRKLHNLFATGHCEWGIGSILVEQGKPTKAMEYYDMAVEDLSKSIRLGHLAVCLAERGVLNLRLGNVARAREDIERVRSLMGRVQGPLMRGIIMRGLGIYTAEVEGNVKKGISMLNESLKLIDGLVADEKGLTLWALGLLEAKEGMKEQALSHLREAQRTLREAGWTGKASEVEKAISALLQEGTVLYPDTARSYL</sequence>
<dbReference type="InterPro" id="IPR001845">
    <property type="entry name" value="HTH_ArsR_DNA-bd_dom"/>
</dbReference>
<keyword evidence="4" id="KW-1185">Reference proteome</keyword>
<feature type="domain" description="HTH arsR-type" evidence="1">
    <location>
        <begin position="13"/>
        <end position="91"/>
    </location>
</feature>
<dbReference type="CDD" id="cd00090">
    <property type="entry name" value="HTH_ARSR"/>
    <property type="match status" value="1"/>
</dbReference>
<reference evidence="3" key="1">
    <citation type="journal article" date="2014" name="Int. J. Syst. Evol. Microbiol.">
        <title>Complete genome sequence of Corynebacterium casei LMG S-19264T (=DSM 44701T), isolated from a smear-ripened cheese.</title>
        <authorList>
            <consortium name="US DOE Joint Genome Institute (JGI-PGF)"/>
            <person name="Walter F."/>
            <person name="Albersmeier A."/>
            <person name="Kalinowski J."/>
            <person name="Ruckert C."/>
        </authorList>
    </citation>
    <scope>NUCLEOTIDE SEQUENCE</scope>
    <source>
        <strain evidence="3">JCM 31740</strain>
    </source>
</reference>
<dbReference type="Proteomes" id="UP000616143">
    <property type="component" value="Unassembled WGS sequence"/>
</dbReference>
<protein>
    <recommendedName>
        <fullName evidence="1">HTH arsR-type domain-containing protein</fullName>
    </recommendedName>
</protein>
<reference evidence="4" key="2">
    <citation type="submission" date="2018-04" db="EMBL/GenBank/DDBJ databases">
        <title>Complete genome sequence of Sulfodiicoccus acidiphilus strain HS-1.</title>
        <authorList>
            <person name="Sakai H.D."/>
            <person name="Kurosawa N."/>
        </authorList>
    </citation>
    <scope>NUCLEOTIDE SEQUENCE [LARGE SCALE GENOMIC DNA]</scope>
    <source>
        <strain evidence="4">HS-1</strain>
    </source>
</reference>
<dbReference type="Proteomes" id="UP000276741">
    <property type="component" value="Chromosome"/>
</dbReference>
<gene>
    <name evidence="3" type="ORF">GCM10007116_18360</name>
    <name evidence="2" type="ORF">HS1genome_1591</name>
</gene>
<dbReference type="GO" id="GO:0003700">
    <property type="term" value="F:DNA-binding transcription factor activity"/>
    <property type="evidence" value="ECO:0007669"/>
    <property type="project" value="InterPro"/>
</dbReference>
<dbReference type="Gene3D" id="3.40.50.300">
    <property type="entry name" value="P-loop containing nucleotide triphosphate hydrolases"/>
    <property type="match status" value="1"/>
</dbReference>
<dbReference type="PANTHER" id="PTHR47691:SF3">
    <property type="entry name" value="HTH-TYPE TRANSCRIPTIONAL REGULATOR RV0890C-RELATED"/>
    <property type="match status" value="1"/>
</dbReference>
<dbReference type="Gene3D" id="1.10.10.10">
    <property type="entry name" value="Winged helix-like DNA-binding domain superfamily/Winged helix DNA-binding domain"/>
    <property type="match status" value="1"/>
</dbReference>
<proteinExistence type="predicted"/>
<dbReference type="InterPro" id="IPR011991">
    <property type="entry name" value="ArsR-like_HTH"/>
</dbReference>
<dbReference type="PANTHER" id="PTHR47691">
    <property type="entry name" value="REGULATOR-RELATED"/>
    <property type="match status" value="1"/>
</dbReference>
<dbReference type="InterPro" id="IPR027417">
    <property type="entry name" value="P-loop_NTPase"/>
</dbReference>
<dbReference type="InterPro" id="IPR011990">
    <property type="entry name" value="TPR-like_helical_dom_sf"/>
</dbReference>
<dbReference type="SUPFAM" id="SSF52540">
    <property type="entry name" value="P-loop containing nucleoside triphosphate hydrolases"/>
    <property type="match status" value="1"/>
</dbReference>
<dbReference type="InterPro" id="IPR019734">
    <property type="entry name" value="TPR_rpt"/>
</dbReference>
<dbReference type="AlphaFoldDB" id="A0A348B4V0"/>
<reference evidence="2" key="3">
    <citation type="journal article" date="2019" name="BMC Res. Notes">
        <title>Complete genome sequence of the Sulfodiicoccus acidiphilus strain HS-1T, the first crenarchaeon that lacks polB3, isolated from an acidic hot spring in Ohwaku-dani, Hakone, Japan.</title>
        <authorList>
            <person name="Sakai H.D."/>
            <person name="Kurosawa N."/>
        </authorList>
    </citation>
    <scope>NUCLEOTIDE SEQUENCE</scope>
    <source>
        <strain evidence="2">HS-1</strain>
    </source>
</reference>
<dbReference type="KEGG" id="sacd:HS1genome_1591"/>
<evidence type="ECO:0000313" key="4">
    <source>
        <dbReference type="Proteomes" id="UP000276741"/>
    </source>
</evidence>
<dbReference type="SMART" id="SM00418">
    <property type="entry name" value="HTH_ARSR"/>
    <property type="match status" value="1"/>
</dbReference>
<evidence type="ECO:0000259" key="1">
    <source>
        <dbReference type="SMART" id="SM00418"/>
    </source>
</evidence>
<dbReference type="InterPro" id="IPR036388">
    <property type="entry name" value="WH-like_DNA-bd_sf"/>
</dbReference>
<dbReference type="SMART" id="SM00028">
    <property type="entry name" value="TPR"/>
    <property type="match status" value="5"/>
</dbReference>